<evidence type="ECO:0000256" key="11">
    <source>
        <dbReference type="ARBA" id="ARBA00023160"/>
    </source>
</evidence>
<dbReference type="PANTHER" id="PTHR11351:SF98">
    <property type="entry name" value="RE43130P"/>
    <property type="match status" value="1"/>
</dbReference>
<evidence type="ECO:0000256" key="6">
    <source>
        <dbReference type="ARBA" id="ARBA00022832"/>
    </source>
</evidence>
<dbReference type="InterPro" id="IPR001309">
    <property type="entry name" value="Pept_C14_p20"/>
</dbReference>
<dbReference type="GO" id="GO:0005789">
    <property type="term" value="C:endoplasmic reticulum membrane"/>
    <property type="evidence" value="ECO:0007669"/>
    <property type="project" value="TreeGrafter"/>
</dbReference>
<evidence type="ECO:0000256" key="1">
    <source>
        <dbReference type="ARBA" id="ARBA00004141"/>
    </source>
</evidence>
<comment type="subcellular location">
    <subcellularLocation>
        <location evidence="1">Membrane</location>
        <topology evidence="1">Multi-pass membrane protein</topology>
    </subcellularLocation>
</comment>
<dbReference type="InterPro" id="IPR015917">
    <property type="entry name" value="Pept_C14A"/>
</dbReference>
<evidence type="ECO:0000256" key="8">
    <source>
        <dbReference type="ARBA" id="ARBA00023002"/>
    </source>
</evidence>
<comment type="similarity">
    <text evidence="3 13">Belongs to the peptidase C14A family.</text>
</comment>
<dbReference type="InterPro" id="IPR011600">
    <property type="entry name" value="Pept_C14_caspase"/>
</dbReference>
<comment type="cofactor">
    <cofactor evidence="12">
        <name>Fe(2+)</name>
        <dbReference type="ChEBI" id="CHEBI:29033"/>
    </cofactor>
</comment>
<name>A0A8S1DCY3_9INSE</name>
<dbReference type="GO" id="GO:0005506">
    <property type="term" value="F:iron ion binding"/>
    <property type="evidence" value="ECO:0007669"/>
    <property type="project" value="TreeGrafter"/>
</dbReference>
<keyword evidence="6" id="KW-0276">Fatty acid metabolism</keyword>
<dbReference type="PRINTS" id="PR00075">
    <property type="entry name" value="FACDDSATRASE"/>
</dbReference>
<sequence>MDDLNISIIATEMSSEAKRKKMHRNNSAEGNAVREIGFWDKAVAAAVRLTCILIIHYNYAEQNKKDRSKDDSADCDRIKKTFGTCLNTRVRDTSGRSDEVLDLIGNEKEMRNIFNLNGDQKPELFMVFIMTHGGSDGLLKTHHGDQFYVSNVLEHLQRNASLGDALKLLVVSACRGNIQEEVLYRREEMPFDVQGVILSSQLDIKTFQNLNATQIKSVPGMENIVILSSCVESTTSPRAGGTFLIQSFCNAFERLERDVDLEEFLTRVLQLHDEKNKKYGYGSTPEYKVVKHRRLTFSRQSFDGKGCKEEEGSYSWLSDVQTPLLKRDAHVYLNSACHSTRETVNLIKKDLRKIFNFDVKNHGNLEQLQSSVGDQDGEKAGCIFMLIVTTLSMNVTTGELCVLINGETMPMKSVMNTMIGPTTANWIGKPKICVFLNTSAVTDTLDIDAARKYSRTKYTVSGTIHSGLLTLILPQSDAPNLFLETLKDVAATMKIESGTFQQFFHEVLQKASTANDILPMIVSTLPRSLEMKFPKPIVTDSFRMMTPKGTFIVSLTDLERLVSMAGAIKIWSNAQAEGTFAIDAMPREGSKGANPMTQIDEPSNTEVEVMTVESEENEAEEQVTEYSVFLVVAEAGSGKSHLAAHLAKFAQNRRLVTLLNEPDWSKGFKALHEEYLNNQPFGTYQVFFLDAIEALDEELLEKVLRMVQYLAENMVDLWIFTRPEGEARLRGLFPVTVIKINDLSMEIKKEFLQQSGFNDAKIEKVLRRIGMEHAGDLVSKVGNLEKVSSFQELADPESINIYELCTHIFQEAVDSYMEERYASFTKTRRETLMDNIKKNHSKRASIYFKEDQDINANETCTGYDVIHVANTMAAYLFVKNDKVKSIDQIDEMKIEAGKKSCLKRMIDSKKYKAATQSAMAPNLPSPTTAEYLAASGLAGASKTTAEAALEAAHSAQQQQQEPYRVQLVWRNIIAFIYLHLGAVYGLYLVLTAQASFLTFLWALSFASLSAMGITAGAHRLWSHRAYKARWPLRVFLAALQTMAFQNDIREWVRDHRVHHKFSETHADPHNASRGFFFSHVGWLLCRKHPDVRRKGAAVDLSDLDADPVVVWQRRTYLVLMPLLCFVLPVWLPCRLWNENAWTSWSV</sequence>
<dbReference type="GO" id="GO:0006636">
    <property type="term" value="P:unsaturated fatty acid biosynthetic process"/>
    <property type="evidence" value="ECO:0007669"/>
    <property type="project" value="TreeGrafter"/>
</dbReference>
<evidence type="ECO:0008006" key="19">
    <source>
        <dbReference type="Google" id="ProtNLM"/>
    </source>
</evidence>
<keyword evidence="4 12" id="KW-0444">Lipid biosynthesis</keyword>
<reference evidence="17 18" key="1">
    <citation type="submission" date="2020-04" db="EMBL/GenBank/DDBJ databases">
        <authorList>
            <person name="Alioto T."/>
            <person name="Alioto T."/>
            <person name="Gomez Garrido J."/>
        </authorList>
    </citation>
    <scope>NUCLEOTIDE SEQUENCE [LARGE SCALE GENOMIC DNA]</scope>
</reference>
<organism evidence="17 18">
    <name type="scientific">Cloeon dipterum</name>
    <dbReference type="NCBI Taxonomy" id="197152"/>
    <lineage>
        <taxon>Eukaryota</taxon>
        <taxon>Metazoa</taxon>
        <taxon>Ecdysozoa</taxon>
        <taxon>Arthropoda</taxon>
        <taxon>Hexapoda</taxon>
        <taxon>Insecta</taxon>
        <taxon>Pterygota</taxon>
        <taxon>Palaeoptera</taxon>
        <taxon>Ephemeroptera</taxon>
        <taxon>Pisciforma</taxon>
        <taxon>Baetidae</taxon>
        <taxon>Cloeon</taxon>
    </lineage>
</organism>
<evidence type="ECO:0000313" key="17">
    <source>
        <dbReference type="EMBL" id="CAB3380394.1"/>
    </source>
</evidence>
<evidence type="ECO:0000256" key="9">
    <source>
        <dbReference type="ARBA" id="ARBA00023098"/>
    </source>
</evidence>
<dbReference type="PROSITE" id="PS50207">
    <property type="entry name" value="CASPASE_P10"/>
    <property type="match status" value="1"/>
</dbReference>
<gene>
    <name evidence="17" type="ORF">CLODIP_2_CD04523</name>
</gene>
<dbReference type="EMBL" id="CADEPI010000207">
    <property type="protein sequence ID" value="CAB3380394.1"/>
    <property type="molecule type" value="Genomic_DNA"/>
</dbReference>
<keyword evidence="11 12" id="KW-0275">Fatty acid biosynthesis</keyword>
<evidence type="ECO:0000256" key="2">
    <source>
        <dbReference type="ARBA" id="ARBA00009295"/>
    </source>
</evidence>
<dbReference type="Gene3D" id="3.40.50.1460">
    <property type="match status" value="1"/>
</dbReference>
<dbReference type="SMART" id="SM00115">
    <property type="entry name" value="CASc"/>
    <property type="match status" value="1"/>
</dbReference>
<dbReference type="GO" id="GO:0006508">
    <property type="term" value="P:proteolysis"/>
    <property type="evidence" value="ECO:0007669"/>
    <property type="project" value="InterPro"/>
</dbReference>
<dbReference type="PANTHER" id="PTHR11351">
    <property type="entry name" value="ACYL-COA DESATURASE"/>
    <property type="match status" value="1"/>
</dbReference>
<protein>
    <recommendedName>
        <fullName evidence="19">Caspase family p20 domain-containing protein</fullName>
    </recommendedName>
</protein>
<feature type="domain" description="Caspase family p10" evidence="15">
    <location>
        <begin position="241"/>
        <end position="268"/>
    </location>
</feature>
<dbReference type="InterPro" id="IPR002138">
    <property type="entry name" value="Pept_C14_p10"/>
</dbReference>
<evidence type="ECO:0000259" key="15">
    <source>
        <dbReference type="PROSITE" id="PS50207"/>
    </source>
</evidence>
<dbReference type="InterPro" id="IPR029030">
    <property type="entry name" value="Caspase-like_dom_sf"/>
</dbReference>
<accession>A0A8S1DCY3</accession>
<evidence type="ECO:0000256" key="7">
    <source>
        <dbReference type="ARBA" id="ARBA00022989"/>
    </source>
</evidence>
<comment type="domain">
    <text evidence="12">The histidine box domains are involved in binding the catalytic metal ions.</text>
</comment>
<dbReference type="PROSITE" id="PS50208">
    <property type="entry name" value="CASPASE_P20"/>
    <property type="match status" value="1"/>
</dbReference>
<evidence type="ECO:0000256" key="10">
    <source>
        <dbReference type="ARBA" id="ARBA00023136"/>
    </source>
</evidence>
<dbReference type="Pfam" id="PF00656">
    <property type="entry name" value="Peptidase_C14"/>
    <property type="match status" value="1"/>
</dbReference>
<comment type="caution">
    <text evidence="17">The sequence shown here is derived from an EMBL/GenBank/DDBJ whole genome shotgun (WGS) entry which is preliminary data.</text>
</comment>
<keyword evidence="8 12" id="KW-0560">Oxidoreductase</keyword>
<feature type="transmembrane region" description="Helical" evidence="14">
    <location>
        <begin position="996"/>
        <end position="1017"/>
    </location>
</feature>
<proteinExistence type="inferred from homology"/>
<keyword evidence="18" id="KW-1185">Reference proteome</keyword>
<keyword evidence="9" id="KW-0443">Lipid metabolism</keyword>
<keyword evidence="10 14" id="KW-0472">Membrane</keyword>
<keyword evidence="5 12" id="KW-0812">Transmembrane</keyword>
<dbReference type="Proteomes" id="UP000494165">
    <property type="component" value="Unassembled WGS sequence"/>
</dbReference>
<dbReference type="GO" id="GO:0004768">
    <property type="term" value="F:stearoyl-CoA 9-desaturase activity"/>
    <property type="evidence" value="ECO:0007669"/>
    <property type="project" value="TreeGrafter"/>
</dbReference>
<evidence type="ECO:0000259" key="16">
    <source>
        <dbReference type="PROSITE" id="PS50208"/>
    </source>
</evidence>
<dbReference type="SUPFAM" id="SSF52129">
    <property type="entry name" value="Caspase-like"/>
    <property type="match status" value="1"/>
</dbReference>
<evidence type="ECO:0000256" key="14">
    <source>
        <dbReference type="SAM" id="Phobius"/>
    </source>
</evidence>
<comment type="similarity">
    <text evidence="2 12">Belongs to the fatty acid desaturase type 1 family.</text>
</comment>
<dbReference type="GO" id="GO:0004197">
    <property type="term" value="F:cysteine-type endopeptidase activity"/>
    <property type="evidence" value="ECO:0007669"/>
    <property type="project" value="InterPro"/>
</dbReference>
<feature type="transmembrane region" description="Helical" evidence="14">
    <location>
        <begin position="967"/>
        <end position="990"/>
    </location>
</feature>
<dbReference type="SUPFAM" id="SSF52540">
    <property type="entry name" value="P-loop containing nucleoside triphosphate hydrolases"/>
    <property type="match status" value="1"/>
</dbReference>
<dbReference type="CDD" id="cd03505">
    <property type="entry name" value="Delta9-FADS-like"/>
    <property type="match status" value="1"/>
</dbReference>
<dbReference type="InterPro" id="IPR015876">
    <property type="entry name" value="Acyl-CoA_DS"/>
</dbReference>
<dbReference type="InterPro" id="IPR027417">
    <property type="entry name" value="P-loop_NTPase"/>
</dbReference>
<dbReference type="AlphaFoldDB" id="A0A8S1DCY3"/>
<feature type="domain" description="Caspase family p20" evidence="16">
    <location>
        <begin position="51"/>
        <end position="178"/>
    </location>
</feature>
<evidence type="ECO:0000256" key="5">
    <source>
        <dbReference type="ARBA" id="ARBA00022692"/>
    </source>
</evidence>
<evidence type="ECO:0000256" key="12">
    <source>
        <dbReference type="RuleBase" id="RU000581"/>
    </source>
</evidence>
<keyword evidence="7 14" id="KW-1133">Transmembrane helix</keyword>
<evidence type="ECO:0000256" key="3">
    <source>
        <dbReference type="ARBA" id="ARBA00010134"/>
    </source>
</evidence>
<evidence type="ECO:0000256" key="13">
    <source>
        <dbReference type="RuleBase" id="RU003971"/>
    </source>
</evidence>
<evidence type="ECO:0000256" key="4">
    <source>
        <dbReference type="ARBA" id="ARBA00022516"/>
    </source>
</evidence>
<evidence type="ECO:0000313" key="18">
    <source>
        <dbReference type="Proteomes" id="UP000494165"/>
    </source>
</evidence>
<dbReference type="OrthoDB" id="6097640at2759"/>